<keyword evidence="1" id="KW-0472">Membrane</keyword>
<reference evidence="2" key="1">
    <citation type="journal article" date="2014" name="Int. J. Syst. Evol. Microbiol.">
        <title>Complete genome sequence of Corynebacterium casei LMG S-19264T (=DSM 44701T), isolated from a smear-ripened cheese.</title>
        <authorList>
            <consortium name="US DOE Joint Genome Institute (JGI-PGF)"/>
            <person name="Walter F."/>
            <person name="Albersmeier A."/>
            <person name="Kalinowski J."/>
            <person name="Ruckert C."/>
        </authorList>
    </citation>
    <scope>NUCLEOTIDE SEQUENCE</scope>
    <source>
        <strain evidence="2">CGMCC 4.7201</strain>
    </source>
</reference>
<reference evidence="2" key="2">
    <citation type="submission" date="2020-09" db="EMBL/GenBank/DDBJ databases">
        <authorList>
            <person name="Sun Q."/>
            <person name="Zhou Y."/>
        </authorList>
    </citation>
    <scope>NUCLEOTIDE SEQUENCE</scope>
    <source>
        <strain evidence="2">CGMCC 4.7201</strain>
    </source>
</reference>
<keyword evidence="1" id="KW-1133">Transmembrane helix</keyword>
<name>A0A918DXV2_9ACTN</name>
<keyword evidence="3" id="KW-1185">Reference proteome</keyword>
<feature type="transmembrane region" description="Helical" evidence="1">
    <location>
        <begin position="34"/>
        <end position="56"/>
    </location>
</feature>
<sequence length="58" mass="6454">METDLDAFRADCKDVTDDVSDHETRLHTLERTRWPLPSLAALTGVAAPLLTLYGLLTK</sequence>
<comment type="caution">
    <text evidence="2">The sequence shown here is derived from an EMBL/GenBank/DDBJ whole genome shotgun (WGS) entry which is preliminary data.</text>
</comment>
<organism evidence="2 3">
    <name type="scientific">Wenjunlia tyrosinilytica</name>
    <dbReference type="NCBI Taxonomy" id="1544741"/>
    <lineage>
        <taxon>Bacteria</taxon>
        <taxon>Bacillati</taxon>
        <taxon>Actinomycetota</taxon>
        <taxon>Actinomycetes</taxon>
        <taxon>Kitasatosporales</taxon>
        <taxon>Streptomycetaceae</taxon>
        <taxon>Wenjunlia</taxon>
    </lineage>
</organism>
<dbReference type="Proteomes" id="UP000641932">
    <property type="component" value="Unassembled WGS sequence"/>
</dbReference>
<dbReference type="EMBL" id="BMMS01000009">
    <property type="protein sequence ID" value="GGO87143.1"/>
    <property type="molecule type" value="Genomic_DNA"/>
</dbReference>
<evidence type="ECO:0000313" key="2">
    <source>
        <dbReference type="EMBL" id="GGO87143.1"/>
    </source>
</evidence>
<keyword evidence="1" id="KW-0812">Transmembrane</keyword>
<dbReference type="AlphaFoldDB" id="A0A918DXV2"/>
<evidence type="ECO:0000256" key="1">
    <source>
        <dbReference type="SAM" id="Phobius"/>
    </source>
</evidence>
<evidence type="ECO:0000313" key="3">
    <source>
        <dbReference type="Proteomes" id="UP000641932"/>
    </source>
</evidence>
<gene>
    <name evidence="2" type="ORF">GCM10012280_24950</name>
</gene>
<proteinExistence type="predicted"/>
<protein>
    <submittedName>
        <fullName evidence="2">Uncharacterized protein</fullName>
    </submittedName>
</protein>
<accession>A0A918DXV2</accession>